<dbReference type="GO" id="GO:0007346">
    <property type="term" value="P:regulation of mitotic cell cycle"/>
    <property type="evidence" value="ECO:0007669"/>
    <property type="project" value="InterPro"/>
</dbReference>
<sequence>MDMSCFLKEVGLDHDDVPLHLRASPHALELSMKSKSSTYQPESPTKHYVQVEELPELIFYDQVRCISFSPCAASPKSVKPRYISWPDDGVLDFALLWNTYPFKALVDTTFNSRITRSPLKYIRCSHCSVGGEDIKFSVMVTFSSGYRREETVQVLECRYLLQEASGQFCFHATHFYGLKEHVLATCLIDALSMSGDFDDAHHLLNWRKGGPETASNSGNFSLVATEVFLGQESSMKCNPAEATNLRGQLDLPYKLPRPVAVIAFCGPRSLNAAITENFPSPFAPQLSWSSVSLLIIML</sequence>
<dbReference type="Proteomes" id="UP001234989">
    <property type="component" value="Chromosome 1"/>
</dbReference>
<dbReference type="GO" id="GO:0003910">
    <property type="term" value="F:DNA ligase (ATP) activity"/>
    <property type="evidence" value="ECO:0007669"/>
    <property type="project" value="InterPro"/>
</dbReference>
<dbReference type="PANTHER" id="PTHR35125:SF2">
    <property type="entry name" value="PROTEIN PATRONUS 2-LIKE"/>
    <property type="match status" value="1"/>
</dbReference>
<dbReference type="InterPro" id="IPR039326">
    <property type="entry name" value="Patronus"/>
</dbReference>
<dbReference type="AlphaFoldDB" id="A0AAF0T8C1"/>
<dbReference type="GO" id="GO:0003677">
    <property type="term" value="F:DNA binding"/>
    <property type="evidence" value="ECO:0007669"/>
    <property type="project" value="InterPro"/>
</dbReference>
<gene>
    <name evidence="2" type="ORF">MTR67_001989</name>
</gene>
<dbReference type="InterPro" id="IPR036599">
    <property type="entry name" value="DNA_ligase_N_sf"/>
</dbReference>
<evidence type="ECO:0000313" key="3">
    <source>
        <dbReference type="Proteomes" id="UP001234989"/>
    </source>
</evidence>
<dbReference type="Gene3D" id="1.10.3260.10">
    <property type="entry name" value="DNA ligase, ATP-dependent, N-terminal domain"/>
    <property type="match status" value="1"/>
</dbReference>
<dbReference type="GO" id="GO:0006310">
    <property type="term" value="P:DNA recombination"/>
    <property type="evidence" value="ECO:0007669"/>
    <property type="project" value="InterPro"/>
</dbReference>
<dbReference type="GO" id="GO:0006281">
    <property type="term" value="P:DNA repair"/>
    <property type="evidence" value="ECO:0007669"/>
    <property type="project" value="InterPro"/>
</dbReference>
<name>A0AAF0T8C1_SOLVR</name>
<evidence type="ECO:0000313" key="2">
    <source>
        <dbReference type="EMBL" id="WMV08604.1"/>
    </source>
</evidence>
<accession>A0AAF0T8C1</accession>
<keyword evidence="3" id="KW-1185">Reference proteome</keyword>
<evidence type="ECO:0000256" key="1">
    <source>
        <dbReference type="ARBA" id="ARBA00022598"/>
    </source>
</evidence>
<organism evidence="2 3">
    <name type="scientific">Solanum verrucosum</name>
    <dbReference type="NCBI Taxonomy" id="315347"/>
    <lineage>
        <taxon>Eukaryota</taxon>
        <taxon>Viridiplantae</taxon>
        <taxon>Streptophyta</taxon>
        <taxon>Embryophyta</taxon>
        <taxon>Tracheophyta</taxon>
        <taxon>Spermatophyta</taxon>
        <taxon>Magnoliopsida</taxon>
        <taxon>eudicotyledons</taxon>
        <taxon>Gunneridae</taxon>
        <taxon>Pentapetalae</taxon>
        <taxon>asterids</taxon>
        <taxon>lamiids</taxon>
        <taxon>Solanales</taxon>
        <taxon>Solanaceae</taxon>
        <taxon>Solanoideae</taxon>
        <taxon>Solaneae</taxon>
        <taxon>Solanum</taxon>
    </lineage>
</organism>
<dbReference type="EMBL" id="CP133612">
    <property type="protein sequence ID" value="WMV08604.1"/>
    <property type="molecule type" value="Genomic_DNA"/>
</dbReference>
<protein>
    <submittedName>
        <fullName evidence="2">Uncharacterized protein</fullName>
    </submittedName>
</protein>
<proteinExistence type="predicted"/>
<dbReference type="PANTHER" id="PTHR35125">
    <property type="entry name" value="NEURON NAVIGATOR 1-LIKE-RELATED"/>
    <property type="match status" value="1"/>
</dbReference>
<reference evidence="2" key="1">
    <citation type="submission" date="2023-08" db="EMBL/GenBank/DDBJ databases">
        <title>A de novo genome assembly of Solanum verrucosum Schlechtendal, a Mexican diploid species geographically isolated from the other diploid A-genome species in potato relatives.</title>
        <authorList>
            <person name="Hosaka K."/>
        </authorList>
    </citation>
    <scope>NUCLEOTIDE SEQUENCE</scope>
    <source>
        <tissue evidence="2">Young leaves</tissue>
    </source>
</reference>
<keyword evidence="1" id="KW-0436">Ligase</keyword>